<feature type="domain" description="Tryptophan synthase beta chain-like PALP" evidence="4">
    <location>
        <begin position="7"/>
        <end position="312"/>
    </location>
</feature>
<dbReference type="PANTHER" id="PTHR43780:SF2">
    <property type="entry name" value="1-AMINOCYCLOPROPANE-1-CARBOXYLATE DEAMINASE-RELATED"/>
    <property type="match status" value="1"/>
</dbReference>
<evidence type="ECO:0000259" key="4">
    <source>
        <dbReference type="Pfam" id="PF00291"/>
    </source>
</evidence>
<dbReference type="RefSeq" id="WP_378170142.1">
    <property type="nucleotide sequence ID" value="NZ_JBHRYO010000002.1"/>
</dbReference>
<name>A0ABV7XV17_9FLAO</name>
<reference evidence="6" key="1">
    <citation type="journal article" date="2019" name="Int. J. Syst. Evol. Microbiol.">
        <title>The Global Catalogue of Microorganisms (GCM) 10K type strain sequencing project: providing services to taxonomists for standard genome sequencing and annotation.</title>
        <authorList>
            <consortium name="The Broad Institute Genomics Platform"/>
            <consortium name="The Broad Institute Genome Sequencing Center for Infectious Disease"/>
            <person name="Wu L."/>
            <person name="Ma J."/>
        </authorList>
    </citation>
    <scope>NUCLEOTIDE SEQUENCE [LARGE SCALE GENOMIC DNA]</scope>
    <source>
        <strain evidence="6">CECT 7798</strain>
    </source>
</reference>
<keyword evidence="3" id="KW-0663">Pyridoxal phosphate</keyword>
<protein>
    <submittedName>
        <fullName evidence="5">D-cysteine desulfhydrase family protein</fullName>
        <ecNumber evidence="5">4.4.1.-</ecNumber>
    </submittedName>
</protein>
<dbReference type="Pfam" id="PF00291">
    <property type="entry name" value="PALP"/>
    <property type="match status" value="1"/>
</dbReference>
<keyword evidence="5" id="KW-0456">Lyase</keyword>
<dbReference type="EMBL" id="JBHRYO010000002">
    <property type="protein sequence ID" value="MFC3756665.1"/>
    <property type="molecule type" value="Genomic_DNA"/>
</dbReference>
<sequence>MNENKIDLGFFPTPFQKLENLSKIYPDYNIYIKRDDNTGLASGGNKTRKLEFLIQQALEEGCDTVITAGAQQSNHCRQTAAACAKMGLQCHLLLGGEKPDTYDGNLLLSSLFGATIHFTRENRKGEDKELLKEKLESKGNKCFIIPYGGSNSTGALGFVHAVKELKQQLAEKELTIDYIFFASSSGGMQAGLTAGKALYDLNAELIPISIDKDETNGASLEEVVFGIVNELIPKLKINKKIESSEIILNRDYDTTGYGILTSNERYAIDELAKNEGIILDPVYTGRAFYGMLDFLKNKKLPIHSNILFWHTGGLPAVFKFAKELT</sequence>
<evidence type="ECO:0000256" key="1">
    <source>
        <dbReference type="ARBA" id="ARBA00001933"/>
    </source>
</evidence>
<dbReference type="InterPro" id="IPR001926">
    <property type="entry name" value="TrpB-like_PALP"/>
</dbReference>
<accession>A0ABV7XV17</accession>
<comment type="caution">
    <text evidence="5">The sequence shown here is derived from an EMBL/GenBank/DDBJ whole genome shotgun (WGS) entry which is preliminary data.</text>
</comment>
<dbReference type="InterPro" id="IPR027278">
    <property type="entry name" value="ACCD_DCysDesulf"/>
</dbReference>
<dbReference type="EC" id="4.4.1.-" evidence="5"/>
<dbReference type="PIRSF" id="PIRSF006278">
    <property type="entry name" value="ACCD_DCysDesulf"/>
    <property type="match status" value="1"/>
</dbReference>
<evidence type="ECO:0000313" key="6">
    <source>
        <dbReference type="Proteomes" id="UP001595735"/>
    </source>
</evidence>
<comment type="cofactor">
    <cofactor evidence="1">
        <name>pyridoxal 5'-phosphate</name>
        <dbReference type="ChEBI" id="CHEBI:597326"/>
    </cofactor>
</comment>
<comment type="similarity">
    <text evidence="2">Belongs to the ACC deaminase/D-cysteine desulfhydrase family.</text>
</comment>
<dbReference type="Proteomes" id="UP001595735">
    <property type="component" value="Unassembled WGS sequence"/>
</dbReference>
<dbReference type="InterPro" id="IPR036052">
    <property type="entry name" value="TrpB-like_PALP_sf"/>
</dbReference>
<dbReference type="GO" id="GO:0016829">
    <property type="term" value="F:lyase activity"/>
    <property type="evidence" value="ECO:0007669"/>
    <property type="project" value="UniProtKB-KW"/>
</dbReference>
<gene>
    <name evidence="5" type="ORF">ACFONJ_11855</name>
</gene>
<dbReference type="SUPFAM" id="SSF53686">
    <property type="entry name" value="Tryptophan synthase beta subunit-like PLP-dependent enzymes"/>
    <property type="match status" value="1"/>
</dbReference>
<evidence type="ECO:0000313" key="5">
    <source>
        <dbReference type="EMBL" id="MFC3756665.1"/>
    </source>
</evidence>
<keyword evidence="6" id="KW-1185">Reference proteome</keyword>
<evidence type="ECO:0000256" key="2">
    <source>
        <dbReference type="ARBA" id="ARBA00008639"/>
    </source>
</evidence>
<organism evidence="5 6">
    <name type="scientific">Chryseobacterium tructae</name>
    <dbReference type="NCBI Taxonomy" id="1037380"/>
    <lineage>
        <taxon>Bacteria</taxon>
        <taxon>Pseudomonadati</taxon>
        <taxon>Bacteroidota</taxon>
        <taxon>Flavobacteriia</taxon>
        <taxon>Flavobacteriales</taxon>
        <taxon>Weeksellaceae</taxon>
        <taxon>Chryseobacterium group</taxon>
        <taxon>Chryseobacterium</taxon>
    </lineage>
</organism>
<proteinExistence type="inferred from homology"/>
<dbReference type="Gene3D" id="3.40.50.1100">
    <property type="match status" value="2"/>
</dbReference>
<dbReference type="InterPro" id="IPR005966">
    <property type="entry name" value="D-Cys_desShydrase"/>
</dbReference>
<evidence type="ECO:0000256" key="3">
    <source>
        <dbReference type="ARBA" id="ARBA00022898"/>
    </source>
</evidence>
<dbReference type="NCBIfam" id="TIGR01275">
    <property type="entry name" value="ACC_deam_rel"/>
    <property type="match status" value="1"/>
</dbReference>
<dbReference type="PANTHER" id="PTHR43780">
    <property type="entry name" value="1-AMINOCYCLOPROPANE-1-CARBOXYLATE DEAMINASE-RELATED"/>
    <property type="match status" value="1"/>
</dbReference>